<keyword evidence="3 4" id="KW-0961">Cell wall biogenesis/degradation</keyword>
<dbReference type="SUPFAM" id="SSF50685">
    <property type="entry name" value="Barwin-like endoglucanases"/>
    <property type="match status" value="1"/>
</dbReference>
<evidence type="ECO:0000256" key="4">
    <source>
        <dbReference type="HAMAP-Rule" id="MF_02071"/>
    </source>
</evidence>
<evidence type="ECO:0000256" key="3">
    <source>
        <dbReference type="ARBA" id="ARBA00023316"/>
    </source>
</evidence>
<evidence type="ECO:0000313" key="9">
    <source>
        <dbReference type="Proteomes" id="UP001597158"/>
    </source>
</evidence>
<dbReference type="EC" id="4.2.2.-" evidence="4"/>
<organism evidence="8 9">
    <name type="scientific">Thauera mechernichensis</name>
    <dbReference type="NCBI Taxonomy" id="82788"/>
    <lineage>
        <taxon>Bacteria</taxon>
        <taxon>Pseudomonadati</taxon>
        <taxon>Pseudomonadota</taxon>
        <taxon>Betaproteobacteria</taxon>
        <taxon>Rhodocyclales</taxon>
        <taxon>Zoogloeaceae</taxon>
        <taxon>Thauera</taxon>
    </lineage>
</organism>
<evidence type="ECO:0000313" key="8">
    <source>
        <dbReference type="EMBL" id="MFD1262505.1"/>
    </source>
</evidence>
<feature type="domain" description="SPOR" evidence="7">
    <location>
        <begin position="295"/>
        <end position="374"/>
    </location>
</feature>
<keyword evidence="9" id="KW-1185">Reference proteome</keyword>
<dbReference type="NCBIfam" id="TIGR00413">
    <property type="entry name" value="rlpA"/>
    <property type="match status" value="1"/>
</dbReference>
<dbReference type="CDD" id="cd22268">
    <property type="entry name" value="DPBB_RlpA-like"/>
    <property type="match status" value="1"/>
</dbReference>
<proteinExistence type="inferred from homology"/>
<dbReference type="PROSITE" id="PS51724">
    <property type="entry name" value="SPOR"/>
    <property type="match status" value="1"/>
</dbReference>
<keyword evidence="1" id="KW-0732">Signal</keyword>
<evidence type="ECO:0000256" key="1">
    <source>
        <dbReference type="ARBA" id="ARBA00022729"/>
    </source>
</evidence>
<dbReference type="EMBL" id="JBHTMC010000003">
    <property type="protein sequence ID" value="MFD1262505.1"/>
    <property type="molecule type" value="Genomic_DNA"/>
</dbReference>
<dbReference type="PANTHER" id="PTHR34183:SF1">
    <property type="entry name" value="ENDOLYTIC PEPTIDOGLYCAN TRANSGLYCOSYLASE RLPA"/>
    <property type="match status" value="1"/>
</dbReference>
<dbReference type="InterPro" id="IPR012997">
    <property type="entry name" value="RplA"/>
</dbReference>
<dbReference type="HAMAP" id="MF_02071">
    <property type="entry name" value="RlpA"/>
    <property type="match status" value="1"/>
</dbReference>
<accession>A0ABW3WBC6</accession>
<sequence length="374" mass="39117">MNPTPSTSPAGAVHAAGSRLLPLSFCLALFAGLLSGCGSTPRQGDEPVASAPTTQPAARAPAPARATRGGGYYLDDGPDDVLPDDLDNIPDAEPRAEPLHRFANRPYHVMGQSFVPVTEVRPFRQRGHASWYGRRFHGRPTSSGEPYDMYAMTAAHPTLPIPSYVRVTHLDNGRSVVVRVNDRGPFLRGRVIDLSYAAAHRLGYINAGSAQVEVEQILPDEAPLVASTRPVPPLAARADEGVVAAGEPALAARALEPLPAPAASAVDMQGSTAPAPTSAALATADGAGGLVPPIASASGGIFLQLGAFASYANAEGFRDTVQGRAAALAERFELLADGERFRLHAGPYESVDAARSAAERMGSLLKLKPFVVVR</sequence>
<comment type="caution">
    <text evidence="8">The sequence shown here is derived from an EMBL/GenBank/DDBJ whole genome shotgun (WGS) entry which is preliminary data.</text>
</comment>
<dbReference type="InterPro" id="IPR034718">
    <property type="entry name" value="RlpA"/>
</dbReference>
<feature type="compositionally biased region" description="Acidic residues" evidence="6">
    <location>
        <begin position="76"/>
        <end position="90"/>
    </location>
</feature>
<dbReference type="InterPro" id="IPR007730">
    <property type="entry name" value="SPOR-like_dom"/>
</dbReference>
<keyword evidence="2 4" id="KW-0456">Lyase</keyword>
<dbReference type="Gene3D" id="3.30.70.1070">
    <property type="entry name" value="Sporulation related repeat"/>
    <property type="match status" value="1"/>
</dbReference>
<gene>
    <name evidence="4" type="primary">rlpA</name>
    <name evidence="8" type="ORF">ACFQ4M_02855</name>
</gene>
<dbReference type="Pfam" id="PF05036">
    <property type="entry name" value="SPOR"/>
    <property type="match status" value="1"/>
</dbReference>
<feature type="compositionally biased region" description="Low complexity" evidence="6">
    <location>
        <begin position="51"/>
        <end position="67"/>
    </location>
</feature>
<comment type="similarity">
    <text evidence="4 5">Belongs to the RlpA family.</text>
</comment>
<dbReference type="SUPFAM" id="SSF110997">
    <property type="entry name" value="Sporulation related repeat"/>
    <property type="match status" value="1"/>
</dbReference>
<dbReference type="RefSeq" id="WP_277835301.1">
    <property type="nucleotide sequence ID" value="NZ_JARQZE010000023.1"/>
</dbReference>
<feature type="region of interest" description="Disordered" evidence="6">
    <location>
        <begin position="39"/>
        <end position="93"/>
    </location>
</feature>
<dbReference type="Pfam" id="PF03330">
    <property type="entry name" value="DPBB_1"/>
    <property type="match status" value="1"/>
</dbReference>
<dbReference type="InterPro" id="IPR009009">
    <property type="entry name" value="RlpA-like_DPBB"/>
</dbReference>
<evidence type="ECO:0000256" key="5">
    <source>
        <dbReference type="RuleBase" id="RU003495"/>
    </source>
</evidence>
<dbReference type="Proteomes" id="UP001597158">
    <property type="component" value="Unassembled WGS sequence"/>
</dbReference>
<dbReference type="InterPro" id="IPR036908">
    <property type="entry name" value="RlpA-like_sf"/>
</dbReference>
<evidence type="ECO:0000256" key="2">
    <source>
        <dbReference type="ARBA" id="ARBA00023239"/>
    </source>
</evidence>
<dbReference type="Gene3D" id="2.40.40.10">
    <property type="entry name" value="RlpA-like domain"/>
    <property type="match status" value="1"/>
</dbReference>
<reference evidence="9" key="1">
    <citation type="journal article" date="2019" name="Int. J. Syst. Evol. Microbiol.">
        <title>The Global Catalogue of Microorganisms (GCM) 10K type strain sequencing project: providing services to taxonomists for standard genome sequencing and annotation.</title>
        <authorList>
            <consortium name="The Broad Institute Genomics Platform"/>
            <consortium name="The Broad Institute Genome Sequencing Center for Infectious Disease"/>
            <person name="Wu L."/>
            <person name="Ma J."/>
        </authorList>
    </citation>
    <scope>NUCLEOTIDE SEQUENCE [LARGE SCALE GENOMIC DNA]</scope>
    <source>
        <strain evidence="9">CCUG 48884</strain>
    </source>
</reference>
<dbReference type="InterPro" id="IPR036680">
    <property type="entry name" value="SPOR-like_sf"/>
</dbReference>
<evidence type="ECO:0000259" key="7">
    <source>
        <dbReference type="PROSITE" id="PS51724"/>
    </source>
</evidence>
<comment type="function">
    <text evidence="4">Lytic transglycosylase with a strong preference for naked glycan strands that lack stem peptides.</text>
</comment>
<evidence type="ECO:0000256" key="6">
    <source>
        <dbReference type="SAM" id="MobiDB-lite"/>
    </source>
</evidence>
<name>A0ABW3WBC6_9RHOO</name>
<protein>
    <recommendedName>
        <fullName evidence="4">Endolytic peptidoglycan transglycosylase RlpA</fullName>
        <ecNumber evidence="4">4.2.2.-</ecNumber>
    </recommendedName>
</protein>
<dbReference type="PANTHER" id="PTHR34183">
    <property type="entry name" value="ENDOLYTIC PEPTIDOGLYCAN TRANSGLYCOSYLASE RLPA"/>
    <property type="match status" value="1"/>
</dbReference>